<accession>A0A1Q9EAM8</accession>
<organism evidence="2 3">
    <name type="scientific">Symbiodinium microadriaticum</name>
    <name type="common">Dinoflagellate</name>
    <name type="synonym">Zooxanthella microadriatica</name>
    <dbReference type="NCBI Taxonomy" id="2951"/>
    <lineage>
        <taxon>Eukaryota</taxon>
        <taxon>Sar</taxon>
        <taxon>Alveolata</taxon>
        <taxon>Dinophyceae</taxon>
        <taxon>Suessiales</taxon>
        <taxon>Symbiodiniaceae</taxon>
        <taxon>Symbiodinium</taxon>
    </lineage>
</organism>
<protein>
    <submittedName>
        <fullName evidence="2">Uncharacterized protein</fullName>
    </submittedName>
</protein>
<dbReference type="OrthoDB" id="423465at2759"/>
<name>A0A1Q9EAM8_SYMMI</name>
<evidence type="ECO:0000313" key="3">
    <source>
        <dbReference type="Proteomes" id="UP000186817"/>
    </source>
</evidence>
<proteinExistence type="predicted"/>
<dbReference type="AlphaFoldDB" id="A0A1Q9EAM8"/>
<feature type="region of interest" description="Disordered" evidence="1">
    <location>
        <begin position="98"/>
        <end position="120"/>
    </location>
</feature>
<gene>
    <name evidence="2" type="ORF">AK812_SmicGene12422</name>
</gene>
<feature type="region of interest" description="Disordered" evidence="1">
    <location>
        <begin position="148"/>
        <end position="178"/>
    </location>
</feature>
<reference evidence="2 3" key="1">
    <citation type="submission" date="2016-02" db="EMBL/GenBank/DDBJ databases">
        <title>Genome analysis of coral dinoflagellate symbionts highlights evolutionary adaptations to a symbiotic lifestyle.</title>
        <authorList>
            <person name="Aranda M."/>
            <person name="Li Y."/>
            <person name="Liew Y.J."/>
            <person name="Baumgarten S."/>
            <person name="Simakov O."/>
            <person name="Wilson M."/>
            <person name="Piel J."/>
            <person name="Ashoor H."/>
            <person name="Bougouffa S."/>
            <person name="Bajic V.B."/>
            <person name="Ryu T."/>
            <person name="Ravasi T."/>
            <person name="Bayer T."/>
            <person name="Micklem G."/>
            <person name="Kim H."/>
            <person name="Bhak J."/>
            <person name="Lajeunesse T.C."/>
            <person name="Voolstra C.R."/>
        </authorList>
    </citation>
    <scope>NUCLEOTIDE SEQUENCE [LARGE SCALE GENOMIC DNA]</scope>
    <source>
        <strain evidence="2 3">CCMP2467</strain>
    </source>
</reference>
<evidence type="ECO:0000256" key="1">
    <source>
        <dbReference type="SAM" id="MobiDB-lite"/>
    </source>
</evidence>
<comment type="caution">
    <text evidence="2">The sequence shown here is derived from an EMBL/GenBank/DDBJ whole genome shotgun (WGS) entry which is preliminary data.</text>
</comment>
<keyword evidence="3" id="KW-1185">Reference proteome</keyword>
<dbReference type="EMBL" id="LSRX01000209">
    <property type="protein sequence ID" value="OLQ04480.1"/>
    <property type="molecule type" value="Genomic_DNA"/>
</dbReference>
<sequence length="449" mass="48056">MGRHPFRTSVPVVIQAPLLLLELPRNGALQRLLIRGPVVELPHVTMKACWRRYSAEGRGEGRAADPDDWPPADEGSRCGLLLGQAALLGGGNGFTKELSTTPACQTPAGTSSRRRPPRLVPELRRAPGKRCLVPGRGVVALCRPAPPAGRKAEAAPSAVEPLQGQGQHVRSPRRPPSRLSLKLEEVDVEGGVFILGNGIDAAASAMPQRPDGRCYGSCEWFARAGDEAGNPAMSSADWQDVGWPATSSSTPGGGVPDEAPKEAMIAGMGRGILDNGPWRGRGRDAGSIGCLPELSARVLASHGAGLRTISGHSPGPDPVALYTLLQSLRRYASMLRWPEPQRSLKRRCVIASMVTTCDDAEWNCVERTSYPPMAVEYASEVQRQFEEKVTLTMVASTALEVMVVQHSRVETCQLLGHPEMGGEQSHSLLLSSEHCQGRASSVAQLHINV</sequence>
<evidence type="ECO:0000313" key="2">
    <source>
        <dbReference type="EMBL" id="OLQ04480.1"/>
    </source>
</evidence>
<feature type="compositionally biased region" description="Polar residues" evidence="1">
    <location>
        <begin position="98"/>
        <end position="111"/>
    </location>
</feature>
<dbReference type="Proteomes" id="UP000186817">
    <property type="component" value="Unassembled WGS sequence"/>
</dbReference>